<evidence type="ECO:0000256" key="1">
    <source>
        <dbReference type="SAM" id="MobiDB-lite"/>
    </source>
</evidence>
<accession>A0A7J0G2I3</accession>
<protein>
    <submittedName>
        <fullName evidence="2">Uncharacterized protein</fullName>
    </submittedName>
</protein>
<reference evidence="2 3" key="1">
    <citation type="submission" date="2019-07" db="EMBL/GenBank/DDBJ databases">
        <title>De Novo Assembly of kiwifruit Actinidia rufa.</title>
        <authorList>
            <person name="Sugita-Konishi S."/>
            <person name="Sato K."/>
            <person name="Mori E."/>
            <person name="Abe Y."/>
            <person name="Kisaki G."/>
            <person name="Hamano K."/>
            <person name="Suezawa K."/>
            <person name="Otani M."/>
            <person name="Fukuda T."/>
            <person name="Manabe T."/>
            <person name="Gomi K."/>
            <person name="Tabuchi M."/>
            <person name="Akimitsu K."/>
            <person name="Kataoka I."/>
        </authorList>
    </citation>
    <scope>NUCLEOTIDE SEQUENCE [LARGE SCALE GENOMIC DNA]</scope>
    <source>
        <strain evidence="3">cv. Fuchu</strain>
    </source>
</reference>
<sequence length="158" mass="17952">MSNTEMGDSGKQSKSKGSSSQKGKGKEKESTNLDYEHTRFTGKVEEKLYNQEENPEFEFPDVGMPDLDAIFRELLIGDDMWDGEGKSTMGNWHGLMIFMALYAAYDSSNPRVSVPFTGLLMELFKRHGVSIPVDLTRIEPEKPIDRHSLTRSEEQQQK</sequence>
<gene>
    <name evidence="2" type="ORF">Acr_17g0005510</name>
</gene>
<feature type="region of interest" description="Disordered" evidence="1">
    <location>
        <begin position="1"/>
        <end position="37"/>
    </location>
</feature>
<dbReference type="AlphaFoldDB" id="A0A7J0G2I3"/>
<evidence type="ECO:0000313" key="3">
    <source>
        <dbReference type="Proteomes" id="UP000585474"/>
    </source>
</evidence>
<keyword evidence="3" id="KW-1185">Reference proteome</keyword>
<feature type="compositionally biased region" description="Basic and acidic residues" evidence="1">
    <location>
        <begin position="24"/>
        <end position="37"/>
    </location>
</feature>
<proteinExistence type="predicted"/>
<dbReference type="EMBL" id="BJWL01000017">
    <property type="protein sequence ID" value="GFZ04979.1"/>
    <property type="molecule type" value="Genomic_DNA"/>
</dbReference>
<name>A0A7J0G2I3_9ERIC</name>
<dbReference type="Proteomes" id="UP000585474">
    <property type="component" value="Unassembled WGS sequence"/>
</dbReference>
<feature type="compositionally biased region" description="Low complexity" evidence="1">
    <location>
        <begin position="9"/>
        <end position="22"/>
    </location>
</feature>
<evidence type="ECO:0000313" key="2">
    <source>
        <dbReference type="EMBL" id="GFZ04979.1"/>
    </source>
</evidence>
<organism evidence="2 3">
    <name type="scientific">Actinidia rufa</name>
    <dbReference type="NCBI Taxonomy" id="165716"/>
    <lineage>
        <taxon>Eukaryota</taxon>
        <taxon>Viridiplantae</taxon>
        <taxon>Streptophyta</taxon>
        <taxon>Embryophyta</taxon>
        <taxon>Tracheophyta</taxon>
        <taxon>Spermatophyta</taxon>
        <taxon>Magnoliopsida</taxon>
        <taxon>eudicotyledons</taxon>
        <taxon>Gunneridae</taxon>
        <taxon>Pentapetalae</taxon>
        <taxon>asterids</taxon>
        <taxon>Ericales</taxon>
        <taxon>Actinidiaceae</taxon>
        <taxon>Actinidia</taxon>
    </lineage>
</organism>
<comment type="caution">
    <text evidence="2">The sequence shown here is derived from an EMBL/GenBank/DDBJ whole genome shotgun (WGS) entry which is preliminary data.</text>
</comment>